<dbReference type="AlphaFoldDB" id="A0A922HSL2"/>
<keyword evidence="1" id="KW-0812">Transmembrane</keyword>
<gene>
    <name evidence="2" type="ORF">DERF_011221</name>
</gene>
<evidence type="ECO:0000313" key="2">
    <source>
        <dbReference type="EMBL" id="KAH9506491.1"/>
    </source>
</evidence>
<feature type="transmembrane region" description="Helical" evidence="1">
    <location>
        <begin position="119"/>
        <end position="141"/>
    </location>
</feature>
<comment type="caution">
    <text evidence="2">The sequence shown here is derived from an EMBL/GenBank/DDBJ whole genome shotgun (WGS) entry which is preliminary data.</text>
</comment>
<dbReference type="Proteomes" id="UP000790347">
    <property type="component" value="Unassembled WGS sequence"/>
</dbReference>
<organism evidence="2 3">
    <name type="scientific">Dermatophagoides farinae</name>
    <name type="common">American house dust mite</name>
    <dbReference type="NCBI Taxonomy" id="6954"/>
    <lineage>
        <taxon>Eukaryota</taxon>
        <taxon>Metazoa</taxon>
        <taxon>Ecdysozoa</taxon>
        <taxon>Arthropoda</taxon>
        <taxon>Chelicerata</taxon>
        <taxon>Arachnida</taxon>
        <taxon>Acari</taxon>
        <taxon>Acariformes</taxon>
        <taxon>Sarcoptiformes</taxon>
        <taxon>Astigmata</taxon>
        <taxon>Psoroptidia</taxon>
        <taxon>Analgoidea</taxon>
        <taxon>Pyroglyphidae</taxon>
        <taxon>Dermatophagoidinae</taxon>
        <taxon>Dermatophagoides</taxon>
    </lineage>
</organism>
<name>A0A922HSL2_DERFA</name>
<evidence type="ECO:0000256" key="1">
    <source>
        <dbReference type="SAM" id="Phobius"/>
    </source>
</evidence>
<sequence>MNLFQVCVINPKEKKTKTIISSSKSKQIMEMTKIVLIIQFTFSLTCLLIQFYALCSIRWASFESRIELGLIEEHGHYGLWSMCTYRKLIPAQVDDDGHIIMDSDCDSIDTYFIPGHPRAFISFFVICHTMALFIFCSMVSFRLIESYYDTWNNNNNDDLEMNTTKLKRFFIIVNRLMANRIQMQNDEEYYLRTQIRNKLYAISIAVLSTMIALAGALTPQQSLRETDLLGNMAQINYRVWRGPGFWAQLTTMIMDMLITTLIVIEVRVVFVQFHHQSATITIRPSCTDNDDGTNEDDDIVTVINHESIMNDNLMVNPFFHNYQSGNHRLMNKSKNSIEMTVPKMASISTQTSMEHNIDGGQYINSEQVRQMKNQNIQQQQQLQRQQMKKLDKEIAYCNPMYKDD</sequence>
<feature type="transmembrane region" description="Helical" evidence="1">
    <location>
        <begin position="245"/>
        <end position="264"/>
    </location>
</feature>
<dbReference type="EMBL" id="ASGP02000005">
    <property type="protein sequence ID" value="KAH9506491.1"/>
    <property type="molecule type" value="Genomic_DNA"/>
</dbReference>
<feature type="transmembrane region" description="Helical" evidence="1">
    <location>
        <begin position="34"/>
        <end position="54"/>
    </location>
</feature>
<keyword evidence="1" id="KW-0472">Membrane</keyword>
<reference evidence="2" key="2">
    <citation type="journal article" date="2022" name="Res Sq">
        <title>Comparative Genomics Reveals Insights into the Divergent Evolution of Astigmatic Mites and Household Pest Adaptations.</title>
        <authorList>
            <person name="Xiong Q."/>
            <person name="Wan A.T.-Y."/>
            <person name="Liu X.-Y."/>
            <person name="Fung C.S.-H."/>
            <person name="Xiao X."/>
            <person name="Malainual N."/>
            <person name="Hou J."/>
            <person name="Wang L."/>
            <person name="Wang M."/>
            <person name="Yang K."/>
            <person name="Cui Y."/>
            <person name="Leung E."/>
            <person name="Nong W."/>
            <person name="Shin S.-K."/>
            <person name="Au S."/>
            <person name="Jeong K.Y."/>
            <person name="Chew F.T."/>
            <person name="Hui J."/>
            <person name="Leung T.F."/>
            <person name="Tungtrongchitr A."/>
            <person name="Zhong N."/>
            <person name="Liu Z."/>
            <person name="Tsui S."/>
        </authorList>
    </citation>
    <scope>NUCLEOTIDE SEQUENCE</scope>
    <source>
        <strain evidence="2">Derf</strain>
        <tissue evidence="2">Whole organism</tissue>
    </source>
</reference>
<proteinExistence type="predicted"/>
<protein>
    <submittedName>
        <fullName evidence="2">Uncharacterized protein</fullName>
    </submittedName>
</protein>
<keyword evidence="3" id="KW-1185">Reference proteome</keyword>
<feature type="transmembrane region" description="Helical" evidence="1">
    <location>
        <begin position="199"/>
        <end position="218"/>
    </location>
</feature>
<evidence type="ECO:0000313" key="3">
    <source>
        <dbReference type="Proteomes" id="UP000790347"/>
    </source>
</evidence>
<accession>A0A922HSL2</accession>
<reference evidence="2" key="1">
    <citation type="submission" date="2013-05" db="EMBL/GenBank/DDBJ databases">
        <authorList>
            <person name="Yim A.K.Y."/>
            <person name="Chan T.F."/>
            <person name="Ji K.M."/>
            <person name="Liu X.Y."/>
            <person name="Zhou J.W."/>
            <person name="Li R.Q."/>
            <person name="Yang K.Y."/>
            <person name="Li J."/>
            <person name="Li M."/>
            <person name="Law P.T.W."/>
            <person name="Wu Y.L."/>
            <person name="Cai Z.L."/>
            <person name="Qin H."/>
            <person name="Bao Y."/>
            <person name="Leung R.K.K."/>
            <person name="Ng P.K.S."/>
            <person name="Zou J."/>
            <person name="Zhong X.J."/>
            <person name="Ran P.X."/>
            <person name="Zhong N.S."/>
            <person name="Liu Z.G."/>
            <person name="Tsui S.K.W."/>
        </authorList>
    </citation>
    <scope>NUCLEOTIDE SEQUENCE</scope>
    <source>
        <strain evidence="2">Derf</strain>
        <tissue evidence="2">Whole organism</tissue>
    </source>
</reference>
<keyword evidence="1" id="KW-1133">Transmembrane helix</keyword>